<evidence type="ECO:0000313" key="3">
    <source>
        <dbReference type="Proteomes" id="UP000000265"/>
    </source>
</evidence>
<name>A6TAG1_KLEP7</name>
<dbReference type="HOGENOM" id="CLU_3422901_0_0_6"/>
<evidence type="ECO:0000313" key="2">
    <source>
        <dbReference type="EMBL" id="ABR77582.1"/>
    </source>
</evidence>
<organism evidence="2 3">
    <name type="scientific">Klebsiella pneumoniae subsp. pneumoniae (strain ATCC 700721 / MGH 78578)</name>
    <dbReference type="NCBI Taxonomy" id="272620"/>
    <lineage>
        <taxon>Bacteria</taxon>
        <taxon>Pseudomonadati</taxon>
        <taxon>Pseudomonadota</taxon>
        <taxon>Gammaproteobacteria</taxon>
        <taxon>Enterobacterales</taxon>
        <taxon>Enterobacteriaceae</taxon>
        <taxon>Klebsiella/Raoultella group</taxon>
        <taxon>Klebsiella</taxon>
        <taxon>Klebsiella pneumoniae complex</taxon>
    </lineage>
</organism>
<protein>
    <submittedName>
        <fullName evidence="2">Uncharacterized protein</fullName>
    </submittedName>
</protein>
<feature type="transmembrane region" description="Helical" evidence="1">
    <location>
        <begin position="6"/>
        <end position="22"/>
    </location>
</feature>
<dbReference type="EnsemblBacteria" id="ABR77582">
    <property type="protein sequence ID" value="ABR77582"/>
    <property type="gene ID" value="KPN_02154"/>
</dbReference>
<accession>A6TAG1</accession>
<reference evidence="2 3" key="2">
    <citation type="submission" date="2006-09" db="EMBL/GenBank/DDBJ databases">
        <authorList>
            <consortium name="The Klebsiella pneumonia Genome Sequencing Project"/>
            <person name="McClelland M."/>
            <person name="Sanderson E.K."/>
            <person name="Spieth J."/>
            <person name="Clifton W.S."/>
            <person name="Latreille P."/>
            <person name="Sabo A."/>
            <person name="Pepin K."/>
            <person name="Bhonagiri V."/>
            <person name="Porwollik S."/>
            <person name="Ali J."/>
            <person name="Wilson R.K."/>
        </authorList>
    </citation>
    <scope>NUCLEOTIDE SEQUENCE [LARGE SCALE GENOMIC DNA]</scope>
    <source>
        <strain evidence="3">ATCC 700721 / MGH 78578</strain>
    </source>
</reference>
<sequence>MIVDISIMSMCMAVLLIMSVLLN</sequence>
<dbReference type="EMBL" id="CP000647">
    <property type="protein sequence ID" value="ABR77582.1"/>
    <property type="molecule type" value="Genomic_DNA"/>
</dbReference>
<keyword evidence="1" id="KW-1133">Transmembrane helix</keyword>
<keyword evidence="1" id="KW-0472">Membrane</keyword>
<gene>
    <name evidence="2" type="ORF">KPN_02154</name>
</gene>
<dbReference type="AlphaFoldDB" id="A6TAG1"/>
<keyword evidence="1" id="KW-0812">Transmembrane</keyword>
<evidence type="ECO:0000256" key="1">
    <source>
        <dbReference type="SAM" id="Phobius"/>
    </source>
</evidence>
<dbReference type="KEGG" id="kpn:KPN_02154"/>
<reference evidence="2 3" key="1">
    <citation type="journal article" date="2001" name="Nature">
        <title>Complete genome sequence of Salmonella enterica serovar Typhimurium LT2.</title>
        <authorList>
            <person name="McClelland M."/>
            <person name="Sanderson K.E."/>
            <person name="Spieth J."/>
            <person name="Clifton S.W."/>
            <person name="Latreille P."/>
            <person name="Courtney L."/>
            <person name="Porwollik S."/>
            <person name="Ali J."/>
            <person name="Dante M."/>
            <person name="Du F."/>
            <person name="Hou S."/>
            <person name="Layman D."/>
            <person name="Leonard S."/>
            <person name="Nguyen C."/>
            <person name="Scott K."/>
            <person name="Holmes A."/>
            <person name="Grewal N."/>
            <person name="Mulvaney E."/>
            <person name="Ryan E."/>
            <person name="Sun H."/>
            <person name="Florea L."/>
            <person name="Miller W."/>
            <person name="Stoneking T."/>
            <person name="Nhan M."/>
            <person name="Waterston R."/>
            <person name="Wilson R.K."/>
        </authorList>
    </citation>
    <scope>NUCLEOTIDE SEQUENCE [LARGE SCALE GENOMIC DNA]</scope>
    <source>
        <strain evidence="3">ATCC 700721 / MGH 78578</strain>
    </source>
</reference>
<proteinExistence type="predicted"/>
<dbReference type="Proteomes" id="UP000000265">
    <property type="component" value="Chromosome"/>
</dbReference>